<accession>A0A5J4X4X7</accession>
<organism evidence="3 4">
    <name type="scientific">Streblomastix strix</name>
    <dbReference type="NCBI Taxonomy" id="222440"/>
    <lineage>
        <taxon>Eukaryota</taxon>
        <taxon>Metamonada</taxon>
        <taxon>Preaxostyla</taxon>
        <taxon>Oxymonadida</taxon>
        <taxon>Streblomastigidae</taxon>
        <taxon>Streblomastix</taxon>
    </lineage>
</organism>
<dbReference type="OrthoDB" id="10017160at2759"/>
<evidence type="ECO:0000259" key="1">
    <source>
        <dbReference type="Pfam" id="PF13358"/>
    </source>
</evidence>
<sequence>MRKVSLHWVPYEFTNDIRRKRVAGAQELCRVLQNEQENDFKYMVTGDESWFYCININDSMWLEKGTEPPTKSRQKIGVEKVIISVFWNTTRVWLIDQLPEKTTLNVEYYIDNVLQRFDYLLDPDSNLEPGSMTLHVDNAPVHRCQKVKAWVSGSLFTESKHPPYSPDLAPSDYFLFGYIKHKLKEFVADDKEHLFNYIQKICDRISPSVLRSSWTH</sequence>
<dbReference type="Pfam" id="PF13358">
    <property type="entry name" value="DDE_3"/>
    <property type="match status" value="1"/>
</dbReference>
<dbReference type="PANTHER" id="PTHR46060:SF1">
    <property type="entry name" value="MARINER MOS1 TRANSPOSASE-LIKE PROTEIN"/>
    <property type="match status" value="1"/>
</dbReference>
<feature type="domain" description="Tc1-like transposase DDE" evidence="1">
    <location>
        <begin position="43"/>
        <end position="185"/>
    </location>
</feature>
<comment type="caution">
    <text evidence="3">The sequence shown here is derived from an EMBL/GenBank/DDBJ whole genome shotgun (WGS) entry which is preliminary data.</text>
</comment>
<reference evidence="3 4" key="1">
    <citation type="submission" date="2019-03" db="EMBL/GenBank/DDBJ databases">
        <title>Single cell metagenomics reveals metabolic interactions within the superorganism composed of flagellate Streblomastix strix and complex community of Bacteroidetes bacteria on its surface.</title>
        <authorList>
            <person name="Treitli S.C."/>
            <person name="Kolisko M."/>
            <person name="Husnik F."/>
            <person name="Keeling P."/>
            <person name="Hampl V."/>
        </authorList>
    </citation>
    <scope>NUCLEOTIDE SEQUENCE [LARGE SCALE GENOMIC DNA]</scope>
    <source>
        <strain evidence="3">ST1C</strain>
    </source>
</reference>
<dbReference type="InterPro" id="IPR036397">
    <property type="entry name" value="RNaseH_sf"/>
</dbReference>
<dbReference type="InterPro" id="IPR052709">
    <property type="entry name" value="Transposase-MT_Hybrid"/>
</dbReference>
<proteinExistence type="predicted"/>
<dbReference type="Gene3D" id="3.30.420.10">
    <property type="entry name" value="Ribonuclease H-like superfamily/Ribonuclease H"/>
    <property type="match status" value="1"/>
</dbReference>
<dbReference type="EMBL" id="SNRW01000369">
    <property type="protein sequence ID" value="KAA6401579.1"/>
    <property type="molecule type" value="Genomic_DNA"/>
</dbReference>
<gene>
    <name evidence="2" type="ORF">EZS28_002894</name>
    <name evidence="3" type="ORF">EZS28_002901</name>
</gene>
<dbReference type="GO" id="GO:0003676">
    <property type="term" value="F:nucleic acid binding"/>
    <property type="evidence" value="ECO:0007669"/>
    <property type="project" value="InterPro"/>
</dbReference>
<dbReference type="AlphaFoldDB" id="A0A5J4X4X7"/>
<dbReference type="PANTHER" id="PTHR46060">
    <property type="entry name" value="MARINER MOS1 TRANSPOSASE-LIKE PROTEIN"/>
    <property type="match status" value="1"/>
</dbReference>
<protein>
    <submittedName>
        <fullName evidence="3">Putative mariner transposase C9 mutant</fullName>
    </submittedName>
</protein>
<evidence type="ECO:0000313" key="4">
    <source>
        <dbReference type="Proteomes" id="UP000324800"/>
    </source>
</evidence>
<name>A0A5J4X4X7_9EUKA</name>
<dbReference type="Proteomes" id="UP000324800">
    <property type="component" value="Unassembled WGS sequence"/>
</dbReference>
<evidence type="ECO:0000313" key="3">
    <source>
        <dbReference type="EMBL" id="KAA6401579.1"/>
    </source>
</evidence>
<evidence type="ECO:0000313" key="2">
    <source>
        <dbReference type="EMBL" id="KAA6401572.1"/>
    </source>
</evidence>
<dbReference type="EMBL" id="SNRW01000369">
    <property type="protein sequence ID" value="KAA6401572.1"/>
    <property type="molecule type" value="Genomic_DNA"/>
</dbReference>
<dbReference type="InterPro" id="IPR038717">
    <property type="entry name" value="Tc1-like_DDE_dom"/>
</dbReference>